<dbReference type="GO" id="GO:0003700">
    <property type="term" value="F:DNA-binding transcription factor activity"/>
    <property type="evidence" value="ECO:0007669"/>
    <property type="project" value="InterPro"/>
</dbReference>
<dbReference type="Pfam" id="PF01047">
    <property type="entry name" value="MarR"/>
    <property type="match status" value="1"/>
</dbReference>
<evidence type="ECO:0000313" key="2">
    <source>
        <dbReference type="EMBL" id="MSS26998.1"/>
    </source>
</evidence>
<dbReference type="PANTHER" id="PTHR33164">
    <property type="entry name" value="TRANSCRIPTIONAL REGULATOR, MARR FAMILY"/>
    <property type="match status" value="1"/>
</dbReference>
<reference evidence="2 3" key="1">
    <citation type="submission" date="2019-09" db="EMBL/GenBank/DDBJ databases">
        <title>In-depth cultivation of the pig gut microbiome towards novel bacterial diversity and tailored functional studies.</title>
        <authorList>
            <person name="Wylensek D."/>
            <person name="Hitch T.C.A."/>
            <person name="Clavel T."/>
        </authorList>
    </citation>
    <scope>NUCLEOTIDE SEQUENCE [LARGE SCALE GENOMIC DNA]</scope>
    <source>
        <strain evidence="2 3">PG-178-WT-4</strain>
    </source>
</reference>
<proteinExistence type="predicted"/>
<dbReference type="InterPro" id="IPR036388">
    <property type="entry name" value="WH-like_DNA-bd_sf"/>
</dbReference>
<name>A0A6L5XIP2_9BACT</name>
<organism evidence="2 3">
    <name type="scientific">Desulfovibrio porci</name>
    <dbReference type="NCBI Taxonomy" id="2605782"/>
    <lineage>
        <taxon>Bacteria</taxon>
        <taxon>Pseudomonadati</taxon>
        <taxon>Thermodesulfobacteriota</taxon>
        <taxon>Desulfovibrionia</taxon>
        <taxon>Desulfovibrionales</taxon>
        <taxon>Desulfovibrionaceae</taxon>
        <taxon>Desulfovibrio</taxon>
    </lineage>
</organism>
<dbReference type="InterPro" id="IPR036390">
    <property type="entry name" value="WH_DNA-bd_sf"/>
</dbReference>
<dbReference type="PROSITE" id="PS50995">
    <property type="entry name" value="HTH_MARR_2"/>
    <property type="match status" value="1"/>
</dbReference>
<keyword evidence="3" id="KW-1185">Reference proteome</keyword>
<dbReference type="AlphaFoldDB" id="A0A6L5XIP2"/>
<dbReference type="SMART" id="SM00347">
    <property type="entry name" value="HTH_MARR"/>
    <property type="match status" value="1"/>
</dbReference>
<accession>A0A6L5XIP2</accession>
<dbReference type="InterPro" id="IPR000835">
    <property type="entry name" value="HTH_MarR-typ"/>
</dbReference>
<dbReference type="EMBL" id="VUMH01000002">
    <property type="protein sequence ID" value="MSS26998.1"/>
    <property type="molecule type" value="Genomic_DNA"/>
</dbReference>
<dbReference type="GO" id="GO:0006950">
    <property type="term" value="P:response to stress"/>
    <property type="evidence" value="ECO:0007669"/>
    <property type="project" value="TreeGrafter"/>
</dbReference>
<dbReference type="Proteomes" id="UP000477488">
    <property type="component" value="Unassembled WGS sequence"/>
</dbReference>
<feature type="domain" description="HTH marR-type" evidence="1">
    <location>
        <begin position="1"/>
        <end position="140"/>
    </location>
</feature>
<comment type="caution">
    <text evidence="2">The sequence shown here is derived from an EMBL/GenBank/DDBJ whole genome shotgun (WGS) entry which is preliminary data.</text>
</comment>
<dbReference type="PRINTS" id="PR00598">
    <property type="entry name" value="HTHMARR"/>
</dbReference>
<gene>
    <name evidence="2" type="ORF">FYJ44_02835</name>
</gene>
<dbReference type="PANTHER" id="PTHR33164:SF43">
    <property type="entry name" value="HTH-TYPE TRANSCRIPTIONAL REPRESSOR YETL"/>
    <property type="match status" value="1"/>
</dbReference>
<dbReference type="SUPFAM" id="SSF46785">
    <property type="entry name" value="Winged helix' DNA-binding domain"/>
    <property type="match status" value="1"/>
</dbReference>
<sequence>MEHSTDAIIALTAAVREQANAFLLKALAGRGVTDLLPAHGAVLHALFTHGPLSMGALATAIDRRKNTVTGLINTLEERGYCRREADPRDARVQRIALTARGESLRGLQEEISADMLRTAWDGMSREEKEACVNGLCKVLENLKRDETSPPSQGERHE</sequence>
<dbReference type="RefSeq" id="WP_154508961.1">
    <property type="nucleotide sequence ID" value="NZ_VUMH01000002.1"/>
</dbReference>
<dbReference type="Gene3D" id="1.10.10.10">
    <property type="entry name" value="Winged helix-like DNA-binding domain superfamily/Winged helix DNA-binding domain"/>
    <property type="match status" value="1"/>
</dbReference>
<evidence type="ECO:0000259" key="1">
    <source>
        <dbReference type="PROSITE" id="PS50995"/>
    </source>
</evidence>
<dbReference type="InterPro" id="IPR039422">
    <property type="entry name" value="MarR/SlyA-like"/>
</dbReference>
<evidence type="ECO:0000313" key="3">
    <source>
        <dbReference type="Proteomes" id="UP000477488"/>
    </source>
</evidence>
<protein>
    <submittedName>
        <fullName evidence="2">MarR family transcriptional regulator</fullName>
    </submittedName>
</protein>